<keyword evidence="1" id="KW-0645">Protease</keyword>
<proteinExistence type="predicted"/>
<feature type="domain" description="Reverse transcriptase Ty1/copia-type" evidence="3">
    <location>
        <begin position="470"/>
        <end position="680"/>
    </location>
</feature>
<dbReference type="PANTHER" id="PTHR11439">
    <property type="entry name" value="GAG-POL-RELATED RETROTRANSPOSON"/>
    <property type="match status" value="1"/>
</dbReference>
<dbReference type="SUPFAM" id="SSF53098">
    <property type="entry name" value="Ribonuclease H-like"/>
    <property type="match status" value="1"/>
</dbReference>
<reference evidence="5 6" key="1">
    <citation type="submission" date="2019-09" db="EMBL/GenBank/DDBJ databases">
        <authorList>
            <person name="Ou C."/>
        </authorList>
    </citation>
    <scope>NUCLEOTIDE SEQUENCE [LARGE SCALE GENOMIC DNA]</scope>
    <source>
        <strain evidence="5">S2</strain>
        <tissue evidence="5">Leaf</tissue>
    </source>
</reference>
<keyword evidence="6" id="KW-1185">Reference proteome</keyword>
<dbReference type="Gene3D" id="3.30.420.10">
    <property type="entry name" value="Ribonuclease H-like superfamily/Ribonuclease H"/>
    <property type="match status" value="1"/>
</dbReference>
<feature type="compositionally biased region" description="Polar residues" evidence="2">
    <location>
        <begin position="198"/>
        <end position="216"/>
    </location>
</feature>
<protein>
    <submittedName>
        <fullName evidence="5">Uncharacterized protein</fullName>
    </submittedName>
</protein>
<comment type="caution">
    <text evidence="5">The sequence shown here is derived from an EMBL/GenBank/DDBJ whole genome shotgun (WGS) entry which is preliminary data.</text>
</comment>
<reference evidence="6" key="2">
    <citation type="submission" date="2019-10" db="EMBL/GenBank/DDBJ databases">
        <title>A de novo genome assembly of a pear dwarfing rootstock.</title>
        <authorList>
            <person name="Wang F."/>
            <person name="Wang J."/>
            <person name="Li S."/>
            <person name="Zhang Y."/>
            <person name="Fang M."/>
            <person name="Ma L."/>
            <person name="Zhao Y."/>
            <person name="Jiang S."/>
        </authorList>
    </citation>
    <scope>NUCLEOTIDE SEQUENCE [LARGE SCALE GENOMIC DNA]</scope>
</reference>
<dbReference type="Pfam" id="PF07727">
    <property type="entry name" value="RVT_2"/>
    <property type="match status" value="1"/>
</dbReference>
<keyword evidence="1" id="KW-0064">Aspartyl protease</keyword>
<dbReference type="InterPro" id="IPR043502">
    <property type="entry name" value="DNA/RNA_pol_sf"/>
</dbReference>
<evidence type="ECO:0000256" key="1">
    <source>
        <dbReference type="ARBA" id="ARBA00022750"/>
    </source>
</evidence>
<sequence>MDSGGSGVMRLEGSNSTNNQVVNPIVIQSDASAGRPVGVYYADLKSVWQELDQRRPIRMVCAVDLKTLREEVQIDRVYAFLAGLDDVFDKVNNQGGLPSMAMISRPAGINRSSNSSNQSLNSRPFNRENKDDLKCIFCGQTRHTEDTCFTKHGVPDWFPELKKKLRAKERGAAGSSGGRASLAAATPAVQEAVPSPGDSGQNLLTRTQGASSSDTGTIGHVLLASEKQHHTGWILDSGATDHMTYDKNMFQYMTTSHRKNISTANGTLAPVCGSGTVHLTPSLPLHHCLLVSSLSHHLLSIPQVTEQLDCVVLMYPSFCLLQDIQTKEIIGRGTKREGLYYVDDVVSGRAHAVRASRSSILHETTCLYTPQQNGVAERKNRHILETARALLLGASVPKVFWPEAVTYAGESSSDDLKWLDLEGIPVVDAVHNGAVIIHAENDKSAIVAESSMQSGPVPDESDPETNGSIDRYKARLVAKGYTQTYGVDYQETFSPVAKMNTVRVLISLAANMNWPLKQFDVKNAFLHGNLEEEVYMDFPPGYSAGRSTGVCRLRKSLYGLKQSPRAWFDRFTQVMKKIGYYQSHSDHTLFVKRRQEKVTALIIYVDDMIITGDDCDEISRLQRNLAAEFEMKNLGDLKYFLGVEVARSSKGIFLSQRKYVLDLLKETGMLGCKPVDTPIVEKHHLCLDPNQKSVDKGRYQRLVGRLIYLAHTRPDIAYAVSVVSQFMHSPSEDHMAAVMRILAYLKSAPGKGVLYRKHGHLRIEGFTDADWAGSVGDRRSTSGYFTFVGGNLVTWRSKKQKVVSRSSAEAEFRGMAHGICELLWLRKLLEGLGFKPKETMRLYCDNKSARDIADNPVQHDRTKHVEVDRHFIKEKLERKIVSIPFVSSDEQLADVLTHAVCSREFDDSLVKLGMCDIYAPT</sequence>
<dbReference type="InterPro" id="IPR013103">
    <property type="entry name" value="RVT_2"/>
</dbReference>
<name>A0A5N5HJ69_9ROSA</name>
<dbReference type="AlphaFoldDB" id="A0A5N5HJ69"/>
<dbReference type="InterPro" id="IPR036397">
    <property type="entry name" value="RNaseH_sf"/>
</dbReference>
<dbReference type="SUPFAM" id="SSF56672">
    <property type="entry name" value="DNA/RNA polymerases"/>
    <property type="match status" value="1"/>
</dbReference>
<dbReference type="CDD" id="cd09272">
    <property type="entry name" value="RNase_HI_RT_Ty1"/>
    <property type="match status" value="1"/>
</dbReference>
<dbReference type="Proteomes" id="UP000327157">
    <property type="component" value="Chromosome 8"/>
</dbReference>
<dbReference type="EMBL" id="SMOL01000148">
    <property type="protein sequence ID" value="KAB2628036.1"/>
    <property type="molecule type" value="Genomic_DNA"/>
</dbReference>
<evidence type="ECO:0000313" key="6">
    <source>
        <dbReference type="Proteomes" id="UP000327157"/>
    </source>
</evidence>
<reference evidence="5 6" key="3">
    <citation type="submission" date="2019-11" db="EMBL/GenBank/DDBJ databases">
        <title>A de novo genome assembly of a pear dwarfing rootstock.</title>
        <authorList>
            <person name="Wang F."/>
            <person name="Wang J."/>
            <person name="Li S."/>
            <person name="Zhang Y."/>
            <person name="Fang M."/>
            <person name="Ma L."/>
            <person name="Zhao Y."/>
            <person name="Jiang S."/>
        </authorList>
    </citation>
    <scope>NUCLEOTIDE SEQUENCE [LARGE SCALE GENOMIC DNA]</scope>
    <source>
        <strain evidence="5">S2</strain>
        <tissue evidence="5">Leaf</tissue>
    </source>
</reference>
<gene>
    <name evidence="5" type="ORF">D8674_032831</name>
</gene>
<dbReference type="GO" id="GO:0003676">
    <property type="term" value="F:nucleic acid binding"/>
    <property type="evidence" value="ECO:0007669"/>
    <property type="project" value="InterPro"/>
</dbReference>
<feature type="region of interest" description="Disordered" evidence="2">
    <location>
        <begin position="168"/>
        <end position="216"/>
    </location>
</feature>
<feature type="domain" description="Retrovirus-related Pol polyprotein from transposon TNT 1-94-like beta-barrel" evidence="4">
    <location>
        <begin position="233"/>
        <end position="306"/>
    </location>
</feature>
<dbReference type="GO" id="GO:0004190">
    <property type="term" value="F:aspartic-type endopeptidase activity"/>
    <property type="evidence" value="ECO:0007669"/>
    <property type="project" value="UniProtKB-KW"/>
</dbReference>
<organism evidence="5 6">
    <name type="scientific">Pyrus ussuriensis x Pyrus communis</name>
    <dbReference type="NCBI Taxonomy" id="2448454"/>
    <lineage>
        <taxon>Eukaryota</taxon>
        <taxon>Viridiplantae</taxon>
        <taxon>Streptophyta</taxon>
        <taxon>Embryophyta</taxon>
        <taxon>Tracheophyta</taxon>
        <taxon>Spermatophyta</taxon>
        <taxon>Magnoliopsida</taxon>
        <taxon>eudicotyledons</taxon>
        <taxon>Gunneridae</taxon>
        <taxon>Pentapetalae</taxon>
        <taxon>rosids</taxon>
        <taxon>fabids</taxon>
        <taxon>Rosales</taxon>
        <taxon>Rosaceae</taxon>
        <taxon>Amygdaloideae</taxon>
        <taxon>Maleae</taxon>
        <taxon>Pyrus</taxon>
    </lineage>
</organism>
<evidence type="ECO:0000259" key="4">
    <source>
        <dbReference type="Pfam" id="PF22936"/>
    </source>
</evidence>
<dbReference type="Pfam" id="PF22936">
    <property type="entry name" value="Pol_BBD"/>
    <property type="match status" value="1"/>
</dbReference>
<evidence type="ECO:0000259" key="3">
    <source>
        <dbReference type="Pfam" id="PF07727"/>
    </source>
</evidence>
<dbReference type="PANTHER" id="PTHR11439:SF467">
    <property type="entry name" value="INTEGRASE CATALYTIC DOMAIN-CONTAINING PROTEIN"/>
    <property type="match status" value="1"/>
</dbReference>
<dbReference type="OrthoDB" id="128382at2759"/>
<dbReference type="InterPro" id="IPR054722">
    <property type="entry name" value="PolX-like_BBD"/>
</dbReference>
<evidence type="ECO:0000313" key="5">
    <source>
        <dbReference type="EMBL" id="KAB2628036.1"/>
    </source>
</evidence>
<accession>A0A5N5HJ69</accession>
<evidence type="ECO:0000256" key="2">
    <source>
        <dbReference type="SAM" id="MobiDB-lite"/>
    </source>
</evidence>
<keyword evidence="1" id="KW-0378">Hydrolase</keyword>
<dbReference type="InterPro" id="IPR012337">
    <property type="entry name" value="RNaseH-like_sf"/>
</dbReference>